<dbReference type="PANTHER" id="PTHR30466:SF1">
    <property type="entry name" value="FMN REDUCTASE (NADH) RUTF"/>
    <property type="match status" value="1"/>
</dbReference>
<reference evidence="4 5" key="1">
    <citation type="submission" date="2015-01" db="EMBL/GenBank/DDBJ databases">
        <title>Enhanced salinomycin production by adjusting the supply of polyketide extender units in Streptomyce albus DSM 41398.</title>
        <authorList>
            <person name="Lu C."/>
        </authorList>
    </citation>
    <scope>NUCLEOTIDE SEQUENCE [LARGE SCALE GENOMIC DNA]</scope>
    <source>
        <strain evidence="5">ATCC 21838 / DSM 41398 / FERM P-419 / JCM 4703 / NBRC 107858</strain>
    </source>
</reference>
<dbReference type="PANTHER" id="PTHR30466">
    <property type="entry name" value="FLAVIN REDUCTASE"/>
    <property type="match status" value="1"/>
</dbReference>
<evidence type="ECO:0000256" key="1">
    <source>
        <dbReference type="ARBA" id="ARBA00023002"/>
    </source>
</evidence>
<dbReference type="AlphaFoldDB" id="A0A0B5F196"/>
<sequence length="187" mass="19518">MTGAATAPAAVQAALNTTMRHFVTGVTVLTCGSPAEAEGVTVSTLTTIPGDPPMVCIALRQGSRGLKSLLAAETFVANGLAADHEWLAQHFARRSRPRGLAQLPPRGWAEPSPHGAPRLQGVVSWLECRLERTVAAGDHELLMARVLSGDAIAGTPLVNFAGVLHTGLSSPPHPADPAPVTHPERKQ</sequence>
<dbReference type="InterPro" id="IPR002563">
    <property type="entry name" value="Flavin_Rdtase-like_dom"/>
</dbReference>
<dbReference type="GO" id="GO:0042602">
    <property type="term" value="F:riboflavin reductase (NADPH) activity"/>
    <property type="evidence" value="ECO:0007669"/>
    <property type="project" value="TreeGrafter"/>
</dbReference>
<dbReference type="InterPro" id="IPR012349">
    <property type="entry name" value="Split_barrel_FMN-bd"/>
</dbReference>
<dbReference type="Proteomes" id="UP000031523">
    <property type="component" value="Chromosome"/>
</dbReference>
<dbReference type="GO" id="GO:0006208">
    <property type="term" value="P:pyrimidine nucleobase catabolic process"/>
    <property type="evidence" value="ECO:0007669"/>
    <property type="project" value="TreeGrafter"/>
</dbReference>
<evidence type="ECO:0000259" key="3">
    <source>
        <dbReference type="SMART" id="SM00903"/>
    </source>
</evidence>
<evidence type="ECO:0000256" key="2">
    <source>
        <dbReference type="SAM" id="MobiDB-lite"/>
    </source>
</evidence>
<name>A0A0B5F196_STRA4</name>
<feature type="region of interest" description="Disordered" evidence="2">
    <location>
        <begin position="168"/>
        <end position="187"/>
    </location>
</feature>
<keyword evidence="5" id="KW-1185">Reference proteome</keyword>
<dbReference type="Pfam" id="PF01613">
    <property type="entry name" value="Flavin_Reduct"/>
    <property type="match status" value="1"/>
</dbReference>
<dbReference type="InterPro" id="IPR050268">
    <property type="entry name" value="NADH-dep_flavin_reductase"/>
</dbReference>
<evidence type="ECO:0000313" key="5">
    <source>
        <dbReference type="Proteomes" id="UP000031523"/>
    </source>
</evidence>
<dbReference type="EMBL" id="CP010519">
    <property type="protein sequence ID" value="AJE85315.1"/>
    <property type="molecule type" value="Genomic_DNA"/>
</dbReference>
<protein>
    <submittedName>
        <fullName evidence="4">Oxidoreductase</fullName>
    </submittedName>
</protein>
<gene>
    <name evidence="4" type="ORF">SLNWT_4939</name>
</gene>
<keyword evidence="1" id="KW-0560">Oxidoreductase</keyword>
<accession>A0A0B5F196</accession>
<dbReference type="SMART" id="SM00903">
    <property type="entry name" value="Flavin_Reduct"/>
    <property type="match status" value="1"/>
</dbReference>
<dbReference type="SUPFAM" id="SSF50475">
    <property type="entry name" value="FMN-binding split barrel"/>
    <property type="match status" value="1"/>
</dbReference>
<feature type="domain" description="Flavin reductase like" evidence="3">
    <location>
        <begin position="19"/>
        <end position="166"/>
    </location>
</feature>
<dbReference type="Gene3D" id="2.30.110.10">
    <property type="entry name" value="Electron Transport, Fmn-binding Protein, Chain A"/>
    <property type="match status" value="1"/>
</dbReference>
<evidence type="ECO:0000313" key="4">
    <source>
        <dbReference type="EMBL" id="AJE85315.1"/>
    </source>
</evidence>
<proteinExistence type="predicted"/>
<dbReference type="KEGG" id="sals:SLNWT_4939"/>
<dbReference type="GO" id="GO:0010181">
    <property type="term" value="F:FMN binding"/>
    <property type="evidence" value="ECO:0007669"/>
    <property type="project" value="InterPro"/>
</dbReference>
<organism evidence="4 5">
    <name type="scientific">Streptomyces albus (strain ATCC 21838 / DSM 41398 / FERM P-419 / JCM 4703 / NBRC 107858)</name>
    <dbReference type="NCBI Taxonomy" id="1081613"/>
    <lineage>
        <taxon>Bacteria</taxon>
        <taxon>Bacillati</taxon>
        <taxon>Actinomycetota</taxon>
        <taxon>Actinomycetes</taxon>
        <taxon>Kitasatosporales</taxon>
        <taxon>Streptomycetaceae</taxon>
        <taxon>Streptomyces</taxon>
    </lineage>
</organism>